<accession>A0A5M3ML04</accession>
<dbReference type="EMBL" id="JH711580">
    <property type="protein sequence ID" value="EIW79848.1"/>
    <property type="molecule type" value="Genomic_DNA"/>
</dbReference>
<evidence type="ECO:0000313" key="2">
    <source>
        <dbReference type="Proteomes" id="UP000053558"/>
    </source>
</evidence>
<dbReference type="InterPro" id="IPR032675">
    <property type="entry name" value="LRR_dom_sf"/>
</dbReference>
<comment type="caution">
    <text evidence="1">The sequence shown here is derived from an EMBL/GenBank/DDBJ whole genome shotgun (WGS) entry which is preliminary data.</text>
</comment>
<name>A0A5M3ML04_CONPW</name>
<evidence type="ECO:0008006" key="3">
    <source>
        <dbReference type="Google" id="ProtNLM"/>
    </source>
</evidence>
<evidence type="ECO:0000313" key="1">
    <source>
        <dbReference type="EMBL" id="EIW79848.1"/>
    </source>
</evidence>
<dbReference type="RefSeq" id="XP_007770182.1">
    <property type="nucleotide sequence ID" value="XM_007771992.1"/>
</dbReference>
<proteinExistence type="predicted"/>
<dbReference type="KEGG" id="cput:CONPUDRAFT_155246"/>
<dbReference type="AlphaFoldDB" id="A0A5M3ML04"/>
<sequence length="241" mass="27070">MHSLCDLSSLGSIRIDVKDIEEDTAAPEAISAIATSVSLSDSQIWDFEFDFEDPCHPGILPFEAIRPLFGFQYLQILALANLPPPSFDDAMLSELAQSFSDLRKLKLHWITRPQDDATHINITFWGFTSLLRHCIELCELEMAVDAIVPAGPVTFPQLDILVNEARHTHLRSWTVFDSRLCEGDVEDVFHVLSRLTPNLRDIILADHKDGSMGTEAVHDSAANWKKVDELLEQCRMGSQLN</sequence>
<dbReference type="Proteomes" id="UP000053558">
    <property type="component" value="Unassembled WGS sequence"/>
</dbReference>
<dbReference type="OrthoDB" id="3258386at2759"/>
<dbReference type="GeneID" id="19203395"/>
<dbReference type="Gene3D" id="3.80.10.10">
    <property type="entry name" value="Ribonuclease Inhibitor"/>
    <property type="match status" value="1"/>
</dbReference>
<protein>
    <recommendedName>
        <fullName evidence="3">F-box domain-containing protein</fullName>
    </recommendedName>
</protein>
<organism evidence="1 2">
    <name type="scientific">Coniophora puteana (strain RWD-64-598)</name>
    <name type="common">Brown rot fungus</name>
    <dbReference type="NCBI Taxonomy" id="741705"/>
    <lineage>
        <taxon>Eukaryota</taxon>
        <taxon>Fungi</taxon>
        <taxon>Dikarya</taxon>
        <taxon>Basidiomycota</taxon>
        <taxon>Agaricomycotina</taxon>
        <taxon>Agaricomycetes</taxon>
        <taxon>Agaricomycetidae</taxon>
        <taxon>Boletales</taxon>
        <taxon>Coniophorineae</taxon>
        <taxon>Coniophoraceae</taxon>
        <taxon>Coniophora</taxon>
    </lineage>
</organism>
<keyword evidence="2" id="KW-1185">Reference proteome</keyword>
<reference evidence="2" key="1">
    <citation type="journal article" date="2012" name="Science">
        <title>The Paleozoic origin of enzymatic lignin decomposition reconstructed from 31 fungal genomes.</title>
        <authorList>
            <person name="Floudas D."/>
            <person name="Binder M."/>
            <person name="Riley R."/>
            <person name="Barry K."/>
            <person name="Blanchette R.A."/>
            <person name="Henrissat B."/>
            <person name="Martinez A.T."/>
            <person name="Otillar R."/>
            <person name="Spatafora J.W."/>
            <person name="Yadav J.S."/>
            <person name="Aerts A."/>
            <person name="Benoit I."/>
            <person name="Boyd A."/>
            <person name="Carlson A."/>
            <person name="Copeland A."/>
            <person name="Coutinho P.M."/>
            <person name="de Vries R.P."/>
            <person name="Ferreira P."/>
            <person name="Findley K."/>
            <person name="Foster B."/>
            <person name="Gaskell J."/>
            <person name="Glotzer D."/>
            <person name="Gorecki P."/>
            <person name="Heitman J."/>
            <person name="Hesse C."/>
            <person name="Hori C."/>
            <person name="Igarashi K."/>
            <person name="Jurgens J.A."/>
            <person name="Kallen N."/>
            <person name="Kersten P."/>
            <person name="Kohler A."/>
            <person name="Kuees U."/>
            <person name="Kumar T.K.A."/>
            <person name="Kuo A."/>
            <person name="LaButti K."/>
            <person name="Larrondo L.F."/>
            <person name="Lindquist E."/>
            <person name="Ling A."/>
            <person name="Lombard V."/>
            <person name="Lucas S."/>
            <person name="Lundell T."/>
            <person name="Martin R."/>
            <person name="McLaughlin D.J."/>
            <person name="Morgenstern I."/>
            <person name="Morin E."/>
            <person name="Murat C."/>
            <person name="Nagy L.G."/>
            <person name="Nolan M."/>
            <person name="Ohm R.A."/>
            <person name="Patyshakuliyeva A."/>
            <person name="Rokas A."/>
            <person name="Ruiz-Duenas F.J."/>
            <person name="Sabat G."/>
            <person name="Salamov A."/>
            <person name="Samejima M."/>
            <person name="Schmutz J."/>
            <person name="Slot J.C."/>
            <person name="St John F."/>
            <person name="Stenlid J."/>
            <person name="Sun H."/>
            <person name="Sun S."/>
            <person name="Syed K."/>
            <person name="Tsang A."/>
            <person name="Wiebenga A."/>
            <person name="Young D."/>
            <person name="Pisabarro A."/>
            <person name="Eastwood D.C."/>
            <person name="Martin F."/>
            <person name="Cullen D."/>
            <person name="Grigoriev I.V."/>
            <person name="Hibbett D.S."/>
        </authorList>
    </citation>
    <scope>NUCLEOTIDE SEQUENCE [LARGE SCALE GENOMIC DNA]</scope>
    <source>
        <strain evidence="2">RWD-64-598 SS2</strain>
    </source>
</reference>
<gene>
    <name evidence="1" type="ORF">CONPUDRAFT_155246</name>
</gene>